<organism evidence="1 2">
    <name type="scientific">Palleniella muris</name>
    <dbReference type="NCBI Taxonomy" id="3038145"/>
    <lineage>
        <taxon>Bacteria</taxon>
        <taxon>Pseudomonadati</taxon>
        <taxon>Bacteroidota</taxon>
        <taxon>Bacteroidia</taxon>
        <taxon>Bacteroidales</taxon>
        <taxon>Prevotellaceae</taxon>
        <taxon>Palleniella</taxon>
    </lineage>
</organism>
<accession>A0AC61QT04</accession>
<name>A0AC61QT04_9BACT</name>
<sequence length="227" mass="25873">MAAKQFHRHFPTKGLSLYWILIVYLIIGAFYPIIGLLALVCMIAPVAFSLRRGRWWCGNACPRGNFYDRVLSKYSPHKPIPAFLRSKGWRVFMLFVIFTMFGVQMYFAWGDWSAMGRVFWNIIFVTTIVGVVLSFIYAPRTWCSFCPMGTLSSWVAPKEGKLPSGYKSIHVSSSCQMKCKSCARVCPMQLTPYDSRGQEQGYLHPDCIKCGKCVQACPIKIMNLESE</sequence>
<evidence type="ECO:0000313" key="1">
    <source>
        <dbReference type="EMBL" id="TGX83489.1"/>
    </source>
</evidence>
<protein>
    <submittedName>
        <fullName evidence="1">4Fe-4S binding protein</fullName>
    </submittedName>
</protein>
<dbReference type="Proteomes" id="UP000308886">
    <property type="component" value="Unassembled WGS sequence"/>
</dbReference>
<comment type="caution">
    <text evidence="1">The sequence shown here is derived from an EMBL/GenBank/DDBJ whole genome shotgun (WGS) entry which is preliminary data.</text>
</comment>
<dbReference type="EMBL" id="SRZC01000003">
    <property type="protein sequence ID" value="TGX83489.1"/>
    <property type="molecule type" value="Genomic_DNA"/>
</dbReference>
<proteinExistence type="predicted"/>
<evidence type="ECO:0000313" key="2">
    <source>
        <dbReference type="Proteomes" id="UP000308886"/>
    </source>
</evidence>
<reference evidence="1" key="1">
    <citation type="submission" date="2019-04" db="EMBL/GenBank/DDBJ databases">
        <title>Microbes associate with the intestines of laboratory mice.</title>
        <authorList>
            <person name="Navarre W."/>
            <person name="Wong E."/>
            <person name="Huang K."/>
            <person name="Tropini C."/>
            <person name="Ng K."/>
            <person name="Yu B."/>
        </authorList>
    </citation>
    <scope>NUCLEOTIDE SEQUENCE</scope>
    <source>
        <strain evidence="1">NM73_A23</strain>
    </source>
</reference>
<gene>
    <name evidence="1" type="ORF">E5358_02245</name>
</gene>
<keyword evidence="2" id="KW-1185">Reference proteome</keyword>